<dbReference type="GO" id="GO:0051301">
    <property type="term" value="P:cell division"/>
    <property type="evidence" value="ECO:0007669"/>
    <property type="project" value="UniProtKB-KW"/>
</dbReference>
<comment type="similarity">
    <text evidence="2">Belongs to the CND3 (condensin subunit 3) family.</text>
</comment>
<dbReference type="GO" id="GO:0000796">
    <property type="term" value="C:condensin complex"/>
    <property type="evidence" value="ECO:0007669"/>
    <property type="project" value="InterPro"/>
</dbReference>
<evidence type="ECO:0000313" key="11">
    <source>
        <dbReference type="Proteomes" id="UP000565441"/>
    </source>
</evidence>
<dbReference type="Pfam" id="PF12719">
    <property type="entry name" value="Cnd3"/>
    <property type="match status" value="1"/>
</dbReference>
<keyword evidence="4" id="KW-0132">Cell division</keyword>
<dbReference type="InterPro" id="IPR027165">
    <property type="entry name" value="CND3"/>
</dbReference>
<dbReference type="EMBL" id="JAACJP010000017">
    <property type="protein sequence ID" value="KAF5379027.1"/>
    <property type="molecule type" value="Genomic_DNA"/>
</dbReference>
<name>A0A8H5M349_9AGAR</name>
<evidence type="ECO:0000256" key="1">
    <source>
        <dbReference type="ARBA" id="ARBA00004286"/>
    </source>
</evidence>
<organism evidence="10 11">
    <name type="scientific">Tricholomella constricta</name>
    <dbReference type="NCBI Taxonomy" id="117010"/>
    <lineage>
        <taxon>Eukaryota</taxon>
        <taxon>Fungi</taxon>
        <taxon>Dikarya</taxon>
        <taxon>Basidiomycota</taxon>
        <taxon>Agaricomycotina</taxon>
        <taxon>Agaricomycetes</taxon>
        <taxon>Agaricomycetidae</taxon>
        <taxon>Agaricales</taxon>
        <taxon>Tricholomatineae</taxon>
        <taxon>Lyophyllaceae</taxon>
        <taxon>Tricholomella</taxon>
    </lineage>
</organism>
<evidence type="ECO:0000256" key="5">
    <source>
        <dbReference type="ARBA" id="ARBA00022776"/>
    </source>
</evidence>
<dbReference type="AlphaFoldDB" id="A0A8H5M349"/>
<keyword evidence="5" id="KW-0498">Mitosis</keyword>
<proteinExistence type="inferred from homology"/>
<feature type="compositionally biased region" description="Acidic residues" evidence="8">
    <location>
        <begin position="1019"/>
        <end position="1029"/>
    </location>
</feature>
<evidence type="ECO:0000256" key="7">
    <source>
        <dbReference type="ARBA" id="ARBA00023306"/>
    </source>
</evidence>
<dbReference type="InterPro" id="IPR011989">
    <property type="entry name" value="ARM-like"/>
</dbReference>
<feature type="compositionally biased region" description="Acidic residues" evidence="8">
    <location>
        <begin position="1103"/>
        <end position="1126"/>
    </location>
</feature>
<accession>A0A8H5M349</accession>
<dbReference type="GO" id="GO:0000793">
    <property type="term" value="C:condensed chromosome"/>
    <property type="evidence" value="ECO:0007669"/>
    <property type="project" value="TreeGrafter"/>
</dbReference>
<feature type="domain" description="Nuclear condensin complex subunit 3 C-terminal" evidence="9">
    <location>
        <begin position="597"/>
        <end position="874"/>
    </location>
</feature>
<dbReference type="GO" id="GO:0007076">
    <property type="term" value="P:mitotic chromosome condensation"/>
    <property type="evidence" value="ECO:0007669"/>
    <property type="project" value="InterPro"/>
</dbReference>
<evidence type="ECO:0000256" key="3">
    <source>
        <dbReference type="ARBA" id="ARBA00022454"/>
    </source>
</evidence>
<keyword evidence="11" id="KW-1185">Reference proteome</keyword>
<dbReference type="SUPFAM" id="SSF48371">
    <property type="entry name" value="ARM repeat"/>
    <property type="match status" value="1"/>
</dbReference>
<dbReference type="PANTHER" id="PTHR14418">
    <property type="entry name" value="CONDENSIN COMPLEX SUBUNIT 3-RELATED"/>
    <property type="match status" value="1"/>
</dbReference>
<evidence type="ECO:0000256" key="6">
    <source>
        <dbReference type="ARBA" id="ARBA00023067"/>
    </source>
</evidence>
<dbReference type="PANTHER" id="PTHR14418:SF5">
    <property type="entry name" value="CONDENSIN COMPLEX SUBUNIT 3"/>
    <property type="match status" value="1"/>
</dbReference>
<protein>
    <recommendedName>
        <fullName evidence="9">Nuclear condensin complex subunit 3 C-terminal domain-containing protein</fullName>
    </recommendedName>
</protein>
<evidence type="ECO:0000259" key="9">
    <source>
        <dbReference type="Pfam" id="PF12719"/>
    </source>
</evidence>
<keyword evidence="7" id="KW-0131">Cell cycle</keyword>
<dbReference type="Proteomes" id="UP000565441">
    <property type="component" value="Unassembled WGS sequence"/>
</dbReference>
<evidence type="ECO:0000256" key="4">
    <source>
        <dbReference type="ARBA" id="ARBA00022618"/>
    </source>
</evidence>
<sequence>MVSKSPDTLSKLQESLAYIFDQAQLTLANHRKNCVALHKLHQQAGGVTQSAKNGAAIKLVGERKFGDTFIDMVNRILVVKKGVVTADRVVRFIGSYVKFMNEKVSADKEKALNDPSSSISARLTEDADDTIASRFVARLLKWLLQGFVAKNKATRYRAVCIVSEMISHLGEIDEDTYDVLRDGLMERIHDKEPSIRVHAVTALSKLVGSEDPDDGEQGEKTILEVLLDVMLYDPAPEVRRAALVHVPLISTTIDTILSRTRDTDALTRKLVFFNVLHSKLEHPRQLTISQRELVIKDGLGDREPSVRVAAGKLAANWFDIVHAEPSEAEEYTWVGDDGGVMKALLKFLAVFDVVGPGEAVAVDAVLSIFVTRPNIPDAFIFPDAYWKELTPESAILARVFIEHCLSTKNEARLEAASLPVVTAFAFHLQESYNALLDVLQDMENVVFLNPGGSNDEEEVEKCEEELAKQEVILGEMLRMALKLDYMDEIGRRKVFSVVKDMIAHPELPPGLLNPCLDILKEILPTERELIRVVVEIIIDLREGEDPEVNDGRSVLNDESQADNTQMTIMKERSIQRIKPRDDMSPEECAEADIRDIRCLTLCIGMLERVDGTFEENSTLEGILTDLIIPSVKRKELAMREKGLVSLGLCCLIAKNMALSSFQLFLGQVQSAPENIKLRVLQVIFDLLIMYEQEFFARSEDIAQKIINFLLQTLEAEESAAIQAVICVGLSKILLLGLITDPQVLTCLVLTYVSPTTSMNQELRQCLSYFFPVYCYSAPKNQQQMQSIFITAFDLYMHARENFDDDQEMITPQQFGLLLLDWMDPQKSAKILETEPHGHNAHVEVAIDILGALYDSERSDEELKVLCQLLGHLHIMPGLDSRSIHKLNILLSHRQEQCPFQDASLEKIFDRFKTRFTKIFAKEIQRIDPSKYLDEEFLEVYNFINVDPPEESTGHVEESAVPSRRHSLVPSDGNESEQLSSADDDVPSSPTPTRRKGVSAKPMISAPTPRNRDVTPPTSEDGDVEVEDDMATPVPLIVTPKRKGVKRVYTPDSGAPTSPLSRKKTRVKSSRNSRTKKAPLMDDESDNAVTPRNEGRTISSEDGSGSDEEVMSDEHEDLEVSSDDGDI</sequence>
<keyword evidence="6" id="KW-0226">DNA condensation</keyword>
<dbReference type="InterPro" id="IPR025977">
    <property type="entry name" value="Cnd3_C"/>
</dbReference>
<comment type="caution">
    <text evidence="10">The sequence shown here is derived from an EMBL/GenBank/DDBJ whole genome shotgun (WGS) entry which is preliminary data.</text>
</comment>
<comment type="subcellular location">
    <subcellularLocation>
        <location evidence="1">Chromosome</location>
    </subcellularLocation>
</comment>
<dbReference type="Gene3D" id="1.25.10.10">
    <property type="entry name" value="Leucine-rich Repeat Variant"/>
    <property type="match status" value="1"/>
</dbReference>
<evidence type="ECO:0000313" key="10">
    <source>
        <dbReference type="EMBL" id="KAF5379027.1"/>
    </source>
</evidence>
<feature type="region of interest" description="Disordered" evidence="8">
    <location>
        <begin position="948"/>
        <end position="1126"/>
    </location>
</feature>
<reference evidence="10 11" key="1">
    <citation type="journal article" date="2020" name="ISME J.">
        <title>Uncovering the hidden diversity of litter-decomposition mechanisms in mushroom-forming fungi.</title>
        <authorList>
            <person name="Floudas D."/>
            <person name="Bentzer J."/>
            <person name="Ahren D."/>
            <person name="Johansson T."/>
            <person name="Persson P."/>
            <person name="Tunlid A."/>
        </authorList>
    </citation>
    <scope>NUCLEOTIDE SEQUENCE [LARGE SCALE GENOMIC DNA]</scope>
    <source>
        <strain evidence="10 11">CBS 661.87</strain>
    </source>
</reference>
<dbReference type="InterPro" id="IPR016024">
    <property type="entry name" value="ARM-type_fold"/>
</dbReference>
<gene>
    <name evidence="10" type="ORF">D9615_006072</name>
</gene>
<dbReference type="OrthoDB" id="27187at2759"/>
<feature type="compositionally biased region" description="Basic residues" evidence="8">
    <location>
        <begin position="1060"/>
        <end position="1076"/>
    </location>
</feature>
<keyword evidence="3" id="KW-0158">Chromosome</keyword>
<evidence type="ECO:0000256" key="2">
    <source>
        <dbReference type="ARBA" id="ARBA00006533"/>
    </source>
</evidence>
<evidence type="ECO:0000256" key="8">
    <source>
        <dbReference type="SAM" id="MobiDB-lite"/>
    </source>
</evidence>